<dbReference type="Pfam" id="PF12007">
    <property type="entry name" value="DUF3501"/>
    <property type="match status" value="1"/>
</dbReference>
<accession>A0A510E0H9</accession>
<organism evidence="2 4">
    <name type="scientific">Sulfuracidifex tepidarius</name>
    <dbReference type="NCBI Taxonomy" id="1294262"/>
    <lineage>
        <taxon>Archaea</taxon>
        <taxon>Thermoproteota</taxon>
        <taxon>Thermoprotei</taxon>
        <taxon>Sulfolobales</taxon>
        <taxon>Sulfolobaceae</taxon>
        <taxon>Sulfuracidifex</taxon>
    </lineage>
</organism>
<dbReference type="EMBL" id="AP018930">
    <property type="protein sequence ID" value="BBG25690.1"/>
    <property type="molecule type" value="Genomic_DNA"/>
</dbReference>
<protein>
    <recommendedName>
        <fullName evidence="5">DUF3501 domain-containing protein</fullName>
    </recommendedName>
</protein>
<evidence type="ECO:0000313" key="2">
    <source>
        <dbReference type="EMBL" id="BBG25690.1"/>
    </source>
</evidence>
<gene>
    <name evidence="1" type="ORF">IC006_0214</name>
    <name evidence="2" type="ORF">IC007_0195</name>
</gene>
<reference evidence="2 3" key="2">
    <citation type="journal article" date="2020" name="Int. J. Syst. Evol. Microbiol.">
        <title>Sulfuracidifex tepidarius gen. nov., sp. nov. and transfer of Sulfolobus metallicus Huber and Stetter 1992 to the genus Sulfuracidifex as Sulfuracidifex metallicus comb. nov.</title>
        <authorList>
            <person name="Itoh T."/>
            <person name="Miura T."/>
            <person name="Sakai H.D."/>
            <person name="Kato S."/>
            <person name="Ohkuma M."/>
            <person name="Takashina T."/>
        </authorList>
    </citation>
    <scope>NUCLEOTIDE SEQUENCE</scope>
    <source>
        <strain evidence="1 3">IC-006</strain>
        <strain evidence="2">IC-007</strain>
    </source>
</reference>
<reference evidence="4" key="1">
    <citation type="submission" date="2018-09" db="EMBL/GenBank/DDBJ databases">
        <title>Complete Genome Sequencing of Sulfolobus sp. JCM 16834.</title>
        <authorList>
            <person name="Kato S."/>
            <person name="Itoh T."/>
            <person name="Ohkuma M."/>
        </authorList>
    </citation>
    <scope>NUCLEOTIDE SEQUENCE [LARGE SCALE GENOMIC DNA]</scope>
    <source>
        <strain evidence="4">IC-007</strain>
    </source>
</reference>
<evidence type="ECO:0000313" key="3">
    <source>
        <dbReference type="Proteomes" id="UP000322983"/>
    </source>
</evidence>
<keyword evidence="3" id="KW-1185">Reference proteome</keyword>
<evidence type="ECO:0000313" key="4">
    <source>
        <dbReference type="Proteomes" id="UP000325030"/>
    </source>
</evidence>
<name>A0A510E0H9_9CREN</name>
<dbReference type="OrthoDB" id="42145at2157"/>
<dbReference type="Proteomes" id="UP000325030">
    <property type="component" value="Chromosome"/>
</dbReference>
<proteinExistence type="predicted"/>
<dbReference type="RefSeq" id="WP_054846392.1">
    <property type="nucleotide sequence ID" value="NZ_AP018929.1"/>
</dbReference>
<dbReference type="KEGG" id="step:IC006_0214"/>
<sequence length="186" mass="21656">MIRVEEVLPWKEYEPKRSERISKAVEIKKERRIELGDRMSILFENKDTVLHQIQEMVYLDRLSSKEDIEKEIEVYKSWLPCGGKVKATLYIYAKDNADLLNVFKTLPKIYDSIFLKVGDKVIQGDPENGIDQGEAFSTLQPLTFDLQGERSSDIEIHVIHENYKFKTKIPETLAKKLIDEAYEKCG</sequence>
<evidence type="ECO:0008006" key="5">
    <source>
        <dbReference type="Google" id="ProtNLM"/>
    </source>
</evidence>
<dbReference type="EMBL" id="AP018929">
    <property type="protein sequence ID" value="BBG22930.1"/>
    <property type="molecule type" value="Genomic_DNA"/>
</dbReference>
<evidence type="ECO:0000313" key="1">
    <source>
        <dbReference type="EMBL" id="BBG22930.1"/>
    </source>
</evidence>
<dbReference type="STRING" id="1294262.GCA_001316085_02354"/>
<dbReference type="AlphaFoldDB" id="A0A510E0H9"/>
<accession>A0A510DS24</accession>
<dbReference type="GeneID" id="41716704"/>
<dbReference type="Proteomes" id="UP000322983">
    <property type="component" value="Chromosome"/>
</dbReference>
<dbReference type="InterPro" id="IPR021890">
    <property type="entry name" value="DUF3501"/>
</dbReference>